<accession>A0A8I0GBQ8</accession>
<dbReference type="EMBL" id="JACRUO010000001">
    <property type="protein sequence ID" value="MBD3689848.1"/>
    <property type="molecule type" value="Genomic_DNA"/>
</dbReference>
<dbReference type="Proteomes" id="UP000627538">
    <property type="component" value="Unassembled WGS sequence"/>
</dbReference>
<keyword evidence="2" id="KW-1185">Reference proteome</keyword>
<name>A0A8I0GBQ8_9ACTO</name>
<dbReference type="RefSeq" id="WP_191071868.1">
    <property type="nucleotide sequence ID" value="NZ_JACRUO010000001.1"/>
</dbReference>
<dbReference type="AlphaFoldDB" id="A0A8I0GBQ8"/>
<protein>
    <submittedName>
        <fullName evidence="1">Uncharacterized protein</fullName>
    </submittedName>
</protein>
<gene>
    <name evidence="1" type="ORF">H8R10_06375</name>
</gene>
<sequence length="94" mass="9949">MSTAAPTVKTPPTVFTRTQLGAIAYASGLLAQALKHVNPAMSIDARTDLDNVSRLLTSALRSPEHAALECYEVWQIYGRPDINAAAAPVGEALT</sequence>
<organism evidence="1 2">
    <name type="scientific">Nanchangia anserum</name>
    <dbReference type="NCBI Taxonomy" id="2692125"/>
    <lineage>
        <taxon>Bacteria</taxon>
        <taxon>Bacillati</taxon>
        <taxon>Actinomycetota</taxon>
        <taxon>Actinomycetes</taxon>
        <taxon>Actinomycetales</taxon>
        <taxon>Actinomycetaceae</taxon>
        <taxon>Nanchangia</taxon>
    </lineage>
</organism>
<proteinExistence type="predicted"/>
<evidence type="ECO:0000313" key="1">
    <source>
        <dbReference type="EMBL" id="MBD3689848.1"/>
    </source>
</evidence>
<reference evidence="1 2" key="1">
    <citation type="submission" date="2020-08" db="EMBL/GenBank/DDBJ databases">
        <title>Winkia gen. nov., sp. nov., isolated from faeces of the Anser albifrons in China.</title>
        <authorList>
            <person name="Liu Q."/>
        </authorList>
    </citation>
    <scope>NUCLEOTIDE SEQUENCE [LARGE SCALE GENOMIC DNA]</scope>
    <source>
        <strain evidence="1 2">C62</strain>
    </source>
</reference>
<comment type="caution">
    <text evidence="1">The sequence shown here is derived from an EMBL/GenBank/DDBJ whole genome shotgun (WGS) entry which is preliminary data.</text>
</comment>
<evidence type="ECO:0000313" key="2">
    <source>
        <dbReference type="Proteomes" id="UP000627538"/>
    </source>
</evidence>